<dbReference type="PANTHER" id="PTHR32063">
    <property type="match status" value="1"/>
</dbReference>
<dbReference type="Gene3D" id="3.30.2090.10">
    <property type="entry name" value="Multidrug efflux transporter AcrB TolC docking domain, DN and DC subdomains"/>
    <property type="match status" value="2"/>
</dbReference>
<dbReference type="GO" id="GO:0005886">
    <property type="term" value="C:plasma membrane"/>
    <property type="evidence" value="ECO:0007669"/>
    <property type="project" value="UniProtKB-SubCell"/>
</dbReference>
<feature type="transmembrane region" description="Helical" evidence="8">
    <location>
        <begin position="892"/>
        <end position="912"/>
    </location>
</feature>
<evidence type="ECO:0000256" key="2">
    <source>
        <dbReference type="ARBA" id="ARBA00010942"/>
    </source>
</evidence>
<feature type="transmembrane region" description="Helical" evidence="8">
    <location>
        <begin position="476"/>
        <end position="502"/>
    </location>
</feature>
<evidence type="ECO:0000256" key="1">
    <source>
        <dbReference type="ARBA" id="ARBA00004651"/>
    </source>
</evidence>
<dbReference type="PRINTS" id="PR00702">
    <property type="entry name" value="ACRIFLAVINRP"/>
</dbReference>
<dbReference type="EMBL" id="CP063458">
    <property type="protein sequence ID" value="QOV90693.1"/>
    <property type="molecule type" value="Genomic_DNA"/>
</dbReference>
<dbReference type="InterPro" id="IPR027463">
    <property type="entry name" value="AcrB_DN_DC_subdom"/>
</dbReference>
<dbReference type="Gene3D" id="3.30.70.1440">
    <property type="entry name" value="Multidrug efflux transporter AcrB pore domain"/>
    <property type="match status" value="1"/>
</dbReference>
<dbReference type="Proteomes" id="UP000593765">
    <property type="component" value="Chromosome"/>
</dbReference>
<evidence type="ECO:0000256" key="4">
    <source>
        <dbReference type="ARBA" id="ARBA00022475"/>
    </source>
</evidence>
<gene>
    <name evidence="9" type="ORF">IPV69_04865</name>
</gene>
<dbReference type="AlphaFoldDB" id="A0A7M2WZ81"/>
<keyword evidence="10" id="KW-1185">Reference proteome</keyword>
<dbReference type="Gene3D" id="3.30.70.1320">
    <property type="entry name" value="Multidrug efflux transporter AcrB pore domain like"/>
    <property type="match status" value="1"/>
</dbReference>
<dbReference type="SUPFAM" id="SSF82693">
    <property type="entry name" value="Multidrug efflux transporter AcrB pore domain, PN1, PN2, PC1 and PC2 subdomains"/>
    <property type="match status" value="2"/>
</dbReference>
<dbReference type="InterPro" id="IPR001036">
    <property type="entry name" value="Acrflvin-R"/>
</dbReference>
<dbReference type="KEGG" id="hbs:IPV69_04865"/>
<evidence type="ECO:0000313" key="9">
    <source>
        <dbReference type="EMBL" id="QOV90693.1"/>
    </source>
</evidence>
<keyword evidence="5 8" id="KW-0812">Transmembrane</keyword>
<comment type="similarity">
    <text evidence="2">Belongs to the resistance-nodulation-cell division (RND) (TC 2.A.6) family.</text>
</comment>
<evidence type="ECO:0000256" key="8">
    <source>
        <dbReference type="SAM" id="Phobius"/>
    </source>
</evidence>
<organism evidence="9 10">
    <name type="scientific">Humisphaera borealis</name>
    <dbReference type="NCBI Taxonomy" id="2807512"/>
    <lineage>
        <taxon>Bacteria</taxon>
        <taxon>Pseudomonadati</taxon>
        <taxon>Planctomycetota</taxon>
        <taxon>Phycisphaerae</taxon>
        <taxon>Tepidisphaerales</taxon>
        <taxon>Tepidisphaeraceae</taxon>
        <taxon>Humisphaera</taxon>
    </lineage>
</organism>
<feature type="transmembrane region" description="Helical" evidence="8">
    <location>
        <begin position="446"/>
        <end position="464"/>
    </location>
</feature>
<dbReference type="NCBIfam" id="TIGR00914">
    <property type="entry name" value="2A0601"/>
    <property type="match status" value="1"/>
</dbReference>
<dbReference type="Gene3D" id="3.30.70.1430">
    <property type="entry name" value="Multidrug efflux transporter AcrB pore domain"/>
    <property type="match status" value="2"/>
</dbReference>
<dbReference type="SUPFAM" id="SSF82866">
    <property type="entry name" value="Multidrug efflux transporter AcrB transmembrane domain"/>
    <property type="match status" value="2"/>
</dbReference>
<feature type="transmembrane region" description="Helical" evidence="8">
    <location>
        <begin position="536"/>
        <end position="553"/>
    </location>
</feature>
<dbReference type="InterPro" id="IPR004763">
    <property type="entry name" value="CusA-like"/>
</dbReference>
<dbReference type="RefSeq" id="WP_206293793.1">
    <property type="nucleotide sequence ID" value="NZ_CP063458.1"/>
</dbReference>
<keyword evidence="4" id="KW-1003">Cell membrane</keyword>
<dbReference type="GO" id="GO:0042910">
    <property type="term" value="F:xenobiotic transmembrane transporter activity"/>
    <property type="evidence" value="ECO:0007669"/>
    <property type="project" value="TreeGrafter"/>
</dbReference>
<feature type="transmembrane region" description="Helical" evidence="8">
    <location>
        <begin position="341"/>
        <end position="358"/>
    </location>
</feature>
<dbReference type="GO" id="GO:0008324">
    <property type="term" value="F:monoatomic cation transmembrane transporter activity"/>
    <property type="evidence" value="ECO:0007669"/>
    <property type="project" value="InterPro"/>
</dbReference>
<evidence type="ECO:0000256" key="6">
    <source>
        <dbReference type="ARBA" id="ARBA00022989"/>
    </source>
</evidence>
<evidence type="ECO:0000256" key="7">
    <source>
        <dbReference type="ARBA" id="ARBA00023136"/>
    </source>
</evidence>
<feature type="transmembrane region" description="Helical" evidence="8">
    <location>
        <begin position="6"/>
        <end position="29"/>
    </location>
</feature>
<feature type="transmembrane region" description="Helical" evidence="8">
    <location>
        <begin position="932"/>
        <end position="953"/>
    </location>
</feature>
<evidence type="ECO:0000313" key="10">
    <source>
        <dbReference type="Proteomes" id="UP000593765"/>
    </source>
</evidence>
<comment type="subcellular location">
    <subcellularLocation>
        <location evidence="1">Cell membrane</location>
        <topology evidence="1">Multi-pass membrane protein</topology>
    </subcellularLocation>
</comment>
<feature type="transmembrane region" description="Helical" evidence="8">
    <location>
        <begin position="985"/>
        <end position="1005"/>
    </location>
</feature>
<evidence type="ECO:0000256" key="5">
    <source>
        <dbReference type="ARBA" id="ARBA00022692"/>
    </source>
</evidence>
<proteinExistence type="inferred from homology"/>
<name>A0A7M2WZ81_9BACT</name>
<dbReference type="Gene3D" id="1.20.1640.10">
    <property type="entry name" value="Multidrug efflux transporter AcrB transmembrane domain"/>
    <property type="match status" value="2"/>
</dbReference>
<dbReference type="PANTHER" id="PTHR32063:SF4">
    <property type="entry name" value="SLR6043 PROTEIN"/>
    <property type="match status" value="1"/>
</dbReference>
<feature type="transmembrane region" description="Helical" evidence="8">
    <location>
        <begin position="866"/>
        <end position="885"/>
    </location>
</feature>
<evidence type="ECO:0000256" key="3">
    <source>
        <dbReference type="ARBA" id="ARBA00022448"/>
    </source>
</evidence>
<sequence>MLKRLIAFSIQNALLVLLAAVAVLGLGVYQLQHMPVDVFPELNAPTVIILTEAGGLSADEVEQYVTFPIESGLNGLSGVRRVRSGSAISLSVVYVEFDWGTDIYRARQQVGERLVAAEERLPKNVHVEIAPITGITGEIMLLSLAATKPSVTDTDLRAHAEYDLTNRLQSVPGVAMVVSIGGELPEYQVNVRQDELRLYGLTTDDVVAAARKAHSADSAGYLPNVGGLELPVRQSARVRSVDDIKATIVKYHQGKPVTIGQVAEVVMAGAPKRGTASEGGRPAVVLSVQKSPGANTLQLTADIDKALDAAEAGVPDGMQLNRFVMRQANFINISLQNVLHVLRDAAILVTIVVILFLLNIRTAIITLTALPLSLAVALLALSALGLSINVMTLGGLAVAIGELVDDAIIDVENVFRRLRENAALPELQRKSFTRVIFDASNEIRSAVVFATVIIVIVFIPLLFLQGIEGRFFRPLGIAYITSILASLVVALTVTPAMCRYLLRGKLARHADREGFLVRWLKAAYAPTLRAVLGARWLVLGVAVVMTGLSLWLANTFGTEFLPRFNEGTITVFLTAPPGTSLVESNRLAAAVDVQMMQVPGVRSVVRRTGRAERDAHAEPPNRSEIELSLNPGVRRQDVLPELDKVLARIPGIGAETGQPMEHRLSHILSGTPAAIAISVYGEDLPKLRQAAAEVEQALRAIPGTRDVTGNREATVISLPIKYRHEDLARYGLTPAEAASQVKQALAGEIVAEVNDGFRRYDLTVRLHPDERRGVEDVGQLILHGQGGALVRLNEVADLGREHAPMGITRENARRKAVISTNVADGYNLGHLVEQVKAKVDPIVARYGYAIVYGGQFEAQQSAARTIYLMGAGVLVVILVLLYIALGTFRAALLVMVNLPLALVGGVVAVYLTESRSILGNTLALFGGGDARYQAPVISIASMVGFVTLFGIAVRNGILMVDHYRNLQREGKSVHDSIVQGSMERLVPILMTALAAVLGLVPLAIAGGEPGSELLAPLAVVVLGGLVTSTLLNLVVVPAGYALVFRDSQSPKARNWAYESRENLLSEPVASH</sequence>
<dbReference type="SUPFAM" id="SSF82714">
    <property type="entry name" value="Multidrug efflux transporter AcrB TolC docking domain, DN and DC subdomains"/>
    <property type="match status" value="2"/>
</dbReference>
<accession>A0A7M2WZ81</accession>
<keyword evidence="6 8" id="KW-1133">Transmembrane helix</keyword>
<protein>
    <submittedName>
        <fullName evidence="9">Efflux RND transporter permease subunit</fullName>
    </submittedName>
</protein>
<dbReference type="Pfam" id="PF00873">
    <property type="entry name" value="ACR_tran"/>
    <property type="match status" value="1"/>
</dbReference>
<keyword evidence="7 8" id="KW-0472">Membrane</keyword>
<feature type="transmembrane region" description="Helical" evidence="8">
    <location>
        <begin position="1017"/>
        <end position="1043"/>
    </location>
</feature>
<keyword evidence="3" id="KW-0813">Transport</keyword>
<reference evidence="9 10" key="1">
    <citation type="submission" date="2020-10" db="EMBL/GenBank/DDBJ databases">
        <title>Wide distribution of Phycisphaera-like planctomycetes from WD2101 soil group in peatlands and genome analysis of the first cultivated representative.</title>
        <authorList>
            <person name="Dedysh S.N."/>
            <person name="Beletsky A.V."/>
            <person name="Ivanova A."/>
            <person name="Kulichevskaya I.S."/>
            <person name="Suzina N.E."/>
            <person name="Philippov D.A."/>
            <person name="Rakitin A.L."/>
            <person name="Mardanov A.V."/>
            <person name="Ravin N.V."/>
        </authorList>
    </citation>
    <scope>NUCLEOTIDE SEQUENCE [LARGE SCALE GENOMIC DNA]</scope>
    <source>
        <strain evidence="9 10">M1803</strain>
    </source>
</reference>